<evidence type="ECO:0000256" key="1">
    <source>
        <dbReference type="SAM" id="Phobius"/>
    </source>
</evidence>
<dbReference type="AlphaFoldDB" id="F8PC06"/>
<dbReference type="RefSeq" id="XP_007323930.1">
    <property type="nucleotide sequence ID" value="XM_007323868.1"/>
</dbReference>
<dbReference type="GeneID" id="18821377"/>
<dbReference type="Proteomes" id="UP000008064">
    <property type="component" value="Unassembled WGS sequence"/>
</dbReference>
<evidence type="ECO:0000313" key="2">
    <source>
        <dbReference type="EMBL" id="EGO19209.1"/>
    </source>
</evidence>
<proteinExistence type="predicted"/>
<accession>F8PC06</accession>
<reference evidence="2" key="1">
    <citation type="submission" date="2011-04" db="EMBL/GenBank/DDBJ databases">
        <title>Evolution of plant cell wall degrading machinery underlies the functional diversity of forest fungi.</title>
        <authorList>
            <consortium name="US DOE Joint Genome Institute (JGI-PGF)"/>
            <person name="Eastwood D.C."/>
            <person name="Floudas D."/>
            <person name="Binder M."/>
            <person name="Majcherczyk A."/>
            <person name="Schneider P."/>
            <person name="Aerts A."/>
            <person name="Asiegbu F.O."/>
            <person name="Baker S.E."/>
            <person name="Barry K."/>
            <person name="Bendiksby M."/>
            <person name="Blumentritt M."/>
            <person name="Coutinho P.M."/>
            <person name="Cullen D."/>
            <person name="Cullen D."/>
            <person name="Gathman A."/>
            <person name="Goodell B."/>
            <person name="Henrissat B."/>
            <person name="Ihrmark K."/>
            <person name="Kauserud H."/>
            <person name="Kohler A."/>
            <person name="LaButti K."/>
            <person name="Lapidus A."/>
            <person name="Lavin J.L."/>
            <person name="Lee Y.-H."/>
            <person name="Lindquist E."/>
            <person name="Lilly W."/>
            <person name="Lucas S."/>
            <person name="Morin E."/>
            <person name="Murat C."/>
            <person name="Oguiza J.A."/>
            <person name="Park J."/>
            <person name="Pisabarro A.G."/>
            <person name="Riley R."/>
            <person name="Rosling A."/>
            <person name="Salamov A."/>
            <person name="Schmidt O."/>
            <person name="Schmutz J."/>
            <person name="Skrede I."/>
            <person name="Stenlid J."/>
            <person name="Wiebenga A."/>
            <person name="Xie X."/>
            <person name="Kues U."/>
            <person name="Hibbett D.S."/>
            <person name="Hoffmeister D."/>
            <person name="Hogberg N."/>
            <person name="Martin F."/>
            <person name="Grigoriev I.V."/>
            <person name="Watkinson S.C."/>
        </authorList>
    </citation>
    <scope>NUCLEOTIDE SEQUENCE</scope>
    <source>
        <strain evidence="2">S7.9</strain>
    </source>
</reference>
<dbReference type="HOGENOM" id="CLU_2706347_0_0_1"/>
<sequence length="73" mass="8552">MHIHCHWHHPSRCGILTIFLIGQILIRQLIGLLARYRNPLVPSWHYHSFSSQITALLPVLILITKPRPSYKFT</sequence>
<organism>
    <name type="scientific">Serpula lacrymans var. lacrymans (strain S7.9)</name>
    <name type="common">Dry rot fungus</name>
    <dbReference type="NCBI Taxonomy" id="578457"/>
    <lineage>
        <taxon>Eukaryota</taxon>
        <taxon>Fungi</taxon>
        <taxon>Dikarya</taxon>
        <taxon>Basidiomycota</taxon>
        <taxon>Agaricomycotina</taxon>
        <taxon>Agaricomycetes</taxon>
        <taxon>Agaricomycetidae</taxon>
        <taxon>Boletales</taxon>
        <taxon>Coniophorineae</taxon>
        <taxon>Serpulaceae</taxon>
        <taxon>Serpula</taxon>
    </lineage>
</organism>
<gene>
    <name evidence="2" type="ORF">SERLADRAFT_479574</name>
</gene>
<dbReference type="EMBL" id="GL945444">
    <property type="protein sequence ID" value="EGO19209.1"/>
    <property type="molecule type" value="Genomic_DNA"/>
</dbReference>
<protein>
    <submittedName>
        <fullName evidence="2">Uncharacterized protein</fullName>
    </submittedName>
</protein>
<keyword evidence="1" id="KW-0472">Membrane</keyword>
<feature type="transmembrane region" description="Helical" evidence="1">
    <location>
        <begin position="12"/>
        <end position="34"/>
    </location>
</feature>
<feature type="transmembrane region" description="Helical" evidence="1">
    <location>
        <begin position="46"/>
        <end position="64"/>
    </location>
</feature>
<dbReference type="KEGG" id="sla:SERLADRAFT_479574"/>
<keyword evidence="1" id="KW-0812">Transmembrane</keyword>
<name>F8PC06_SERL9</name>
<keyword evidence="1" id="KW-1133">Transmembrane helix</keyword>